<dbReference type="PANTHER" id="PTHR43818:SF11">
    <property type="entry name" value="BCDNA.GH03377"/>
    <property type="match status" value="1"/>
</dbReference>
<feature type="domain" description="Gfo/Idh/MocA-like oxidoreductase N-terminal" evidence="2">
    <location>
        <begin position="32"/>
        <end position="144"/>
    </location>
</feature>
<dbReference type="AlphaFoldDB" id="A0A937VYN1"/>
<proteinExistence type="predicted"/>
<accession>A0A937VYN1</accession>
<dbReference type="Pfam" id="PF22685">
    <property type="entry name" value="Gal80p_C-like"/>
    <property type="match status" value="1"/>
</dbReference>
<dbReference type="Proteomes" id="UP000712673">
    <property type="component" value="Unassembled WGS sequence"/>
</dbReference>
<feature type="domain" description="Gal80p-like C-terminal" evidence="3">
    <location>
        <begin position="151"/>
        <end position="289"/>
    </location>
</feature>
<comment type="caution">
    <text evidence="4">The sequence shown here is derived from an EMBL/GenBank/DDBJ whole genome shotgun (WGS) entry which is preliminary data.</text>
</comment>
<dbReference type="GO" id="GO:0000166">
    <property type="term" value="F:nucleotide binding"/>
    <property type="evidence" value="ECO:0007669"/>
    <property type="project" value="InterPro"/>
</dbReference>
<protein>
    <submittedName>
        <fullName evidence="4">Gfo/Idh/MocA family oxidoreductase</fullName>
    </submittedName>
</protein>
<reference evidence="4" key="1">
    <citation type="submission" date="2019-03" db="EMBL/GenBank/DDBJ databases">
        <title>Lake Tanganyika Metagenome-Assembled Genomes (MAGs).</title>
        <authorList>
            <person name="Tran P."/>
        </authorList>
    </citation>
    <scope>NUCLEOTIDE SEQUENCE</scope>
    <source>
        <strain evidence="4">K_DeepCast_65m_m2_066</strain>
    </source>
</reference>
<organism evidence="4 5">
    <name type="scientific">Tectimicrobiota bacterium</name>
    <dbReference type="NCBI Taxonomy" id="2528274"/>
    <lineage>
        <taxon>Bacteria</taxon>
        <taxon>Pseudomonadati</taxon>
        <taxon>Nitrospinota/Tectimicrobiota group</taxon>
        <taxon>Candidatus Tectimicrobiota</taxon>
    </lineage>
</organism>
<evidence type="ECO:0000313" key="4">
    <source>
        <dbReference type="EMBL" id="MBM3223548.1"/>
    </source>
</evidence>
<dbReference type="InterPro" id="IPR036291">
    <property type="entry name" value="NAD(P)-bd_dom_sf"/>
</dbReference>
<sequence>MHTQARRPERRDATMTDTIRTGIVGATVTQGGSGWGANAHVPALHLLPDYTLQAVCTAHEETAQASKVKFDTVHAFHDFDAMAQHPEIDMVVVCVRVPGHKNLVMSGLHANKAVFCEWPLGATLAEAQEMATYAKARGLKTIVGLQARSDPALMYARDLINDGYIGEVLTANLSVISQQALERGAGRIWQGNRVNGANTLTISGGHAIDGLCYVLGEFDALAARLATRIKTWKSTETGQDVPVDSPDTISLTGVLQSGAEVSVHVAAIPFHPSGTRLEIYGRTGTIVLSAPGSFNVGPSVLHTAKGNAPLVEMPAPASYTLVPEGAPAGPPRNVAQAYRRAAHAFASGTGFEVDFDLAVTRHRLIDAIERSAAEARVVKL</sequence>
<dbReference type="SUPFAM" id="SSF55347">
    <property type="entry name" value="Glyceraldehyde-3-phosphate dehydrogenase-like, C-terminal domain"/>
    <property type="match status" value="1"/>
</dbReference>
<evidence type="ECO:0000259" key="3">
    <source>
        <dbReference type="Pfam" id="PF22685"/>
    </source>
</evidence>
<dbReference type="Pfam" id="PF01408">
    <property type="entry name" value="GFO_IDH_MocA"/>
    <property type="match status" value="1"/>
</dbReference>
<dbReference type="PANTHER" id="PTHR43818">
    <property type="entry name" value="BCDNA.GH03377"/>
    <property type="match status" value="1"/>
</dbReference>
<keyword evidence="1" id="KW-0560">Oxidoreductase</keyword>
<gene>
    <name evidence="4" type="ORF">FJZ47_07085</name>
</gene>
<dbReference type="InterPro" id="IPR055080">
    <property type="entry name" value="Gal80p-like_C"/>
</dbReference>
<dbReference type="EMBL" id="VGLS01000160">
    <property type="protein sequence ID" value="MBM3223548.1"/>
    <property type="molecule type" value="Genomic_DNA"/>
</dbReference>
<dbReference type="InterPro" id="IPR000683">
    <property type="entry name" value="Gfo/Idh/MocA-like_OxRdtase_N"/>
</dbReference>
<dbReference type="InterPro" id="IPR050463">
    <property type="entry name" value="Gfo/Idh/MocA_oxidrdct_glycsds"/>
</dbReference>
<dbReference type="Gene3D" id="3.40.50.720">
    <property type="entry name" value="NAD(P)-binding Rossmann-like Domain"/>
    <property type="match status" value="1"/>
</dbReference>
<evidence type="ECO:0000313" key="5">
    <source>
        <dbReference type="Proteomes" id="UP000712673"/>
    </source>
</evidence>
<evidence type="ECO:0000259" key="2">
    <source>
        <dbReference type="Pfam" id="PF01408"/>
    </source>
</evidence>
<dbReference type="GO" id="GO:0016491">
    <property type="term" value="F:oxidoreductase activity"/>
    <property type="evidence" value="ECO:0007669"/>
    <property type="project" value="UniProtKB-KW"/>
</dbReference>
<dbReference type="SUPFAM" id="SSF51735">
    <property type="entry name" value="NAD(P)-binding Rossmann-fold domains"/>
    <property type="match status" value="1"/>
</dbReference>
<evidence type="ECO:0000256" key="1">
    <source>
        <dbReference type="ARBA" id="ARBA00023002"/>
    </source>
</evidence>
<name>A0A937VYN1_UNCTE</name>
<dbReference type="Gene3D" id="3.30.360.10">
    <property type="entry name" value="Dihydrodipicolinate Reductase, domain 2"/>
    <property type="match status" value="1"/>
</dbReference>